<accession>A0AAV7KTR8</accession>
<keyword evidence="2" id="KW-1185">Reference proteome</keyword>
<comment type="caution">
    <text evidence="1">The sequence shown here is derived from an EMBL/GenBank/DDBJ whole genome shotgun (WGS) entry which is preliminary data.</text>
</comment>
<evidence type="ECO:0000313" key="1">
    <source>
        <dbReference type="EMBL" id="KAJ1081939.1"/>
    </source>
</evidence>
<organism evidence="1 2">
    <name type="scientific">Pleurodeles waltl</name>
    <name type="common">Iberian ribbed newt</name>
    <dbReference type="NCBI Taxonomy" id="8319"/>
    <lineage>
        <taxon>Eukaryota</taxon>
        <taxon>Metazoa</taxon>
        <taxon>Chordata</taxon>
        <taxon>Craniata</taxon>
        <taxon>Vertebrata</taxon>
        <taxon>Euteleostomi</taxon>
        <taxon>Amphibia</taxon>
        <taxon>Batrachia</taxon>
        <taxon>Caudata</taxon>
        <taxon>Salamandroidea</taxon>
        <taxon>Salamandridae</taxon>
        <taxon>Pleurodelinae</taxon>
        <taxon>Pleurodeles</taxon>
    </lineage>
</organism>
<name>A0AAV7KTR8_PLEWA</name>
<evidence type="ECO:0000313" key="2">
    <source>
        <dbReference type="Proteomes" id="UP001066276"/>
    </source>
</evidence>
<proteinExistence type="predicted"/>
<dbReference type="AlphaFoldDB" id="A0AAV7KTR8"/>
<reference evidence="1" key="1">
    <citation type="journal article" date="2022" name="bioRxiv">
        <title>Sequencing and chromosome-scale assembly of the giantPleurodeles waltlgenome.</title>
        <authorList>
            <person name="Brown T."/>
            <person name="Elewa A."/>
            <person name="Iarovenko S."/>
            <person name="Subramanian E."/>
            <person name="Araus A.J."/>
            <person name="Petzold A."/>
            <person name="Susuki M."/>
            <person name="Suzuki K.-i.T."/>
            <person name="Hayashi T."/>
            <person name="Toyoda A."/>
            <person name="Oliveira C."/>
            <person name="Osipova E."/>
            <person name="Leigh N.D."/>
            <person name="Simon A."/>
            <person name="Yun M.H."/>
        </authorList>
    </citation>
    <scope>NUCLEOTIDE SEQUENCE</scope>
    <source>
        <strain evidence="1">20211129_DDA</strain>
        <tissue evidence="1">Liver</tissue>
    </source>
</reference>
<dbReference type="Proteomes" id="UP001066276">
    <property type="component" value="Chromosome 12"/>
</dbReference>
<gene>
    <name evidence="1" type="ORF">NDU88_002111</name>
</gene>
<protein>
    <submittedName>
        <fullName evidence="1">Uncharacterized protein</fullName>
    </submittedName>
</protein>
<sequence length="92" mass="10119">MVRERQVGRKNPLAGSGCVGVTQVLLSNTDMTSAPQGEPKVANKELGRETQAFTEQQKRVTSLQMTAEKRYFMTKMGSKDEIGLDDVDSVGR</sequence>
<dbReference type="EMBL" id="JANPWB010000016">
    <property type="protein sequence ID" value="KAJ1081939.1"/>
    <property type="molecule type" value="Genomic_DNA"/>
</dbReference>